<sequence length="298" mass="33397">MRYRQFGKTGWKVSEIGLGGSWFYGRPEMGLRPVSHGVRVVERALELGVNYFDTAPLYGKGRSEEVLGVALKGVTQPYYLATKVGYYPEPFDYTREAVWRGFEASLKRLQRDKVDLLQIHEAEKAGWEGIFGKGRTLEALLEIQAQGLTQHIGLTGSDLTLMRDVLKESDVFVSVITFCKYDLLTQEAKRVLVPTAAERDVAVIAASPLHAGLLGSKRDHWMAQGRFSDLYDRLKRVEELLAHEPEGVTHIALRYLLSDPRIKIILSGVSDVEELEVSVSVSDGRYLASELIEKIEAV</sequence>
<dbReference type="InterPro" id="IPR020471">
    <property type="entry name" value="AKR"/>
</dbReference>
<dbReference type="PANTHER" id="PTHR42686">
    <property type="entry name" value="GH17980P-RELATED"/>
    <property type="match status" value="1"/>
</dbReference>
<dbReference type="CDD" id="cd19090">
    <property type="entry name" value="AKR_AKR15A-like"/>
    <property type="match status" value="1"/>
</dbReference>
<dbReference type="Pfam" id="PF00248">
    <property type="entry name" value="Aldo_ket_red"/>
    <property type="match status" value="1"/>
</dbReference>
<dbReference type="Proteomes" id="UP000178606">
    <property type="component" value="Unassembled WGS sequence"/>
</dbReference>
<protein>
    <recommendedName>
        <fullName evidence="1">NADP-dependent oxidoreductase domain-containing protein</fullName>
    </recommendedName>
</protein>
<proteinExistence type="predicted"/>
<reference evidence="2 3" key="1">
    <citation type="journal article" date="2016" name="Nat. Commun.">
        <title>Thousands of microbial genomes shed light on interconnected biogeochemical processes in an aquifer system.</title>
        <authorList>
            <person name="Anantharaman K."/>
            <person name="Brown C.T."/>
            <person name="Hug L.A."/>
            <person name="Sharon I."/>
            <person name="Castelle C.J."/>
            <person name="Probst A.J."/>
            <person name="Thomas B.C."/>
            <person name="Singh A."/>
            <person name="Wilkins M.J."/>
            <person name="Karaoz U."/>
            <person name="Brodie E.L."/>
            <person name="Williams K.H."/>
            <person name="Hubbard S.S."/>
            <person name="Banfield J.F."/>
        </authorList>
    </citation>
    <scope>NUCLEOTIDE SEQUENCE [LARGE SCALE GENOMIC DNA]</scope>
    <source>
        <strain evidence="3">RIFCSPLOWO2_12_FULL_64_10</strain>
    </source>
</reference>
<dbReference type="EMBL" id="MFKF01000163">
    <property type="protein sequence ID" value="OGG51906.1"/>
    <property type="molecule type" value="Genomic_DNA"/>
</dbReference>
<evidence type="ECO:0000313" key="3">
    <source>
        <dbReference type="Proteomes" id="UP000178606"/>
    </source>
</evidence>
<dbReference type="PANTHER" id="PTHR42686:SF1">
    <property type="entry name" value="GH17980P-RELATED"/>
    <property type="match status" value="1"/>
</dbReference>
<gene>
    <name evidence="2" type="ORF">A3F84_02840</name>
</gene>
<dbReference type="GO" id="GO:0005829">
    <property type="term" value="C:cytosol"/>
    <property type="evidence" value="ECO:0007669"/>
    <property type="project" value="TreeGrafter"/>
</dbReference>
<accession>A0A1F6CRV1</accession>
<dbReference type="InterPro" id="IPR023210">
    <property type="entry name" value="NADP_OxRdtase_dom"/>
</dbReference>
<organism evidence="2 3">
    <name type="scientific">Handelsmanbacteria sp. (strain RIFCSPLOWO2_12_FULL_64_10)</name>
    <dbReference type="NCBI Taxonomy" id="1817868"/>
    <lineage>
        <taxon>Bacteria</taxon>
        <taxon>Candidatus Handelsmaniibacteriota</taxon>
    </lineage>
</organism>
<name>A0A1F6CRV1_HANXR</name>
<comment type="caution">
    <text evidence="2">The sequence shown here is derived from an EMBL/GenBank/DDBJ whole genome shotgun (WGS) entry which is preliminary data.</text>
</comment>
<dbReference type="InterPro" id="IPR036812">
    <property type="entry name" value="NAD(P)_OxRdtase_dom_sf"/>
</dbReference>
<dbReference type="GO" id="GO:0016491">
    <property type="term" value="F:oxidoreductase activity"/>
    <property type="evidence" value="ECO:0007669"/>
    <property type="project" value="InterPro"/>
</dbReference>
<evidence type="ECO:0000259" key="1">
    <source>
        <dbReference type="Pfam" id="PF00248"/>
    </source>
</evidence>
<feature type="domain" description="NADP-dependent oxidoreductase" evidence="1">
    <location>
        <begin position="31"/>
        <end position="297"/>
    </location>
</feature>
<evidence type="ECO:0000313" key="2">
    <source>
        <dbReference type="EMBL" id="OGG51906.1"/>
    </source>
</evidence>
<dbReference type="Gene3D" id="3.20.20.100">
    <property type="entry name" value="NADP-dependent oxidoreductase domain"/>
    <property type="match status" value="1"/>
</dbReference>
<dbReference type="AlphaFoldDB" id="A0A1F6CRV1"/>
<dbReference type="SUPFAM" id="SSF51430">
    <property type="entry name" value="NAD(P)-linked oxidoreductase"/>
    <property type="match status" value="1"/>
</dbReference>